<dbReference type="OrthoDB" id="8636759at2"/>
<keyword evidence="4" id="KW-1185">Reference proteome</keyword>
<dbReference type="PANTHER" id="PTHR33279">
    <property type="entry name" value="SULFUR CARRIER PROTEIN YEDF-RELATED"/>
    <property type="match status" value="1"/>
</dbReference>
<evidence type="ECO:0000259" key="2">
    <source>
        <dbReference type="PROSITE" id="PS01148"/>
    </source>
</evidence>
<name>A0A1C6V7C6_9ACTN</name>
<feature type="domain" description="UPF0033" evidence="2">
    <location>
        <begin position="8"/>
        <end position="32"/>
    </location>
</feature>
<evidence type="ECO:0000256" key="1">
    <source>
        <dbReference type="ARBA" id="ARBA00008984"/>
    </source>
</evidence>
<protein>
    <submittedName>
        <fullName evidence="3">tRNA 2-thiouridine synthesizing protein A</fullName>
    </submittedName>
</protein>
<dbReference type="CDD" id="cd00291">
    <property type="entry name" value="SirA_YedF_YeeD"/>
    <property type="match status" value="1"/>
</dbReference>
<organism evidence="3 4">
    <name type="scientific">Micromonospora eburnea</name>
    <dbReference type="NCBI Taxonomy" id="227316"/>
    <lineage>
        <taxon>Bacteria</taxon>
        <taxon>Bacillati</taxon>
        <taxon>Actinomycetota</taxon>
        <taxon>Actinomycetes</taxon>
        <taxon>Micromonosporales</taxon>
        <taxon>Micromonosporaceae</taxon>
        <taxon>Micromonospora</taxon>
    </lineage>
</organism>
<dbReference type="Pfam" id="PF01206">
    <property type="entry name" value="TusA"/>
    <property type="match status" value="1"/>
</dbReference>
<sequence>MSEPDEVLDCRGQRCPLPVINLARRLPELPVGGVVRVLADDPAAAVDIPAWCRMRGHDFLAAHPTHPAYDVRRAH</sequence>
<proteinExistence type="inferred from homology"/>
<dbReference type="InterPro" id="IPR001455">
    <property type="entry name" value="TusA-like"/>
</dbReference>
<gene>
    <name evidence="3" type="ORF">GA0070604_4691</name>
</gene>
<dbReference type="EMBL" id="FMHY01000002">
    <property type="protein sequence ID" value="SCL62218.1"/>
    <property type="molecule type" value="Genomic_DNA"/>
</dbReference>
<comment type="similarity">
    <text evidence="1">Belongs to the sulfur carrier protein TusA family.</text>
</comment>
<dbReference type="RefSeq" id="WP_091122544.1">
    <property type="nucleotide sequence ID" value="NZ_FMHY01000002.1"/>
</dbReference>
<dbReference type="PROSITE" id="PS01148">
    <property type="entry name" value="UPF0033"/>
    <property type="match status" value="1"/>
</dbReference>
<dbReference type="STRING" id="227316.GA0070604_4691"/>
<accession>A0A1C6V7C6</accession>
<dbReference type="Gene3D" id="3.30.110.40">
    <property type="entry name" value="TusA-like domain"/>
    <property type="match status" value="1"/>
</dbReference>
<reference evidence="4" key="1">
    <citation type="submission" date="2016-06" db="EMBL/GenBank/DDBJ databases">
        <authorList>
            <person name="Varghese N."/>
            <person name="Submissions Spin"/>
        </authorList>
    </citation>
    <scope>NUCLEOTIDE SEQUENCE [LARGE SCALE GENOMIC DNA]</scope>
    <source>
        <strain evidence="4">DSM 44814</strain>
    </source>
</reference>
<dbReference type="InterPro" id="IPR036868">
    <property type="entry name" value="TusA-like_sf"/>
</dbReference>
<dbReference type="Proteomes" id="UP000199696">
    <property type="component" value="Unassembled WGS sequence"/>
</dbReference>
<dbReference type="SUPFAM" id="SSF64307">
    <property type="entry name" value="SirA-like"/>
    <property type="match status" value="1"/>
</dbReference>
<dbReference type="PANTHER" id="PTHR33279:SF6">
    <property type="entry name" value="SULFUR CARRIER PROTEIN YEDF-RELATED"/>
    <property type="match status" value="1"/>
</dbReference>
<evidence type="ECO:0000313" key="4">
    <source>
        <dbReference type="Proteomes" id="UP000199696"/>
    </source>
</evidence>
<evidence type="ECO:0000313" key="3">
    <source>
        <dbReference type="EMBL" id="SCL62218.1"/>
    </source>
</evidence>
<dbReference type="AlphaFoldDB" id="A0A1C6V7C6"/>